<dbReference type="EMBL" id="CAUEEQ010074471">
    <property type="protein sequence ID" value="CAJ0966410.1"/>
    <property type="molecule type" value="Genomic_DNA"/>
</dbReference>
<proteinExistence type="predicted"/>
<sequence length="474" mass="48346">MGLPRRTGEVTAGTGIDFSIASVMVLCLSLGAGEVGRLDALVTAELLGLPLRVGDANLVSTEGTDSSRAEVFMDLPRRDGEVTSGTSSSISVVVLSLPLGAGEVGRLDALVTAELLGLPLRVGDANLVSEGTDSSRAEDFIALPRRDGEEITSGTSSSISVVVLSLPLGVGEVGRLDALVTEELLGLPLRVGDANLVSEGTDSSGARVVVFIALPRRDGEITSGTSSASVAVLCLPVRAGDVGSSGALVTAVLVLPLCVGDANLVSTEGTNSFGAEVFMDLPRRDGEVTSGTSSSISVVVLCLRVGEVGRLDALVTEELLGLPLRVGDANLVSTEGTDSSRAGEVVFIALPRRDGEVTSRTSLSTSVVVLCLPLGAGEVAGSLEMVEELCLPLRLPNLSCCVGEASSLSDTARDSLGASDLELDLPMRLGEVASRTSDSLEAVILGLPLRAGEVTLPSATDSLDSSATILCLPL</sequence>
<dbReference type="Proteomes" id="UP001176940">
    <property type="component" value="Unassembled WGS sequence"/>
</dbReference>
<keyword evidence="2" id="KW-1185">Reference proteome</keyword>
<comment type="caution">
    <text evidence="1">The sequence shown here is derived from an EMBL/GenBank/DDBJ whole genome shotgun (WGS) entry which is preliminary data.</text>
</comment>
<reference evidence="1" key="1">
    <citation type="submission" date="2023-07" db="EMBL/GenBank/DDBJ databases">
        <authorList>
            <person name="Stuckert A."/>
        </authorList>
    </citation>
    <scope>NUCLEOTIDE SEQUENCE</scope>
</reference>
<protein>
    <submittedName>
        <fullName evidence="1">Uncharacterized protein</fullName>
    </submittedName>
</protein>
<evidence type="ECO:0000313" key="2">
    <source>
        <dbReference type="Proteomes" id="UP001176940"/>
    </source>
</evidence>
<evidence type="ECO:0000313" key="1">
    <source>
        <dbReference type="EMBL" id="CAJ0966410.1"/>
    </source>
</evidence>
<organism evidence="1 2">
    <name type="scientific">Ranitomeya imitator</name>
    <name type="common">mimic poison frog</name>
    <dbReference type="NCBI Taxonomy" id="111125"/>
    <lineage>
        <taxon>Eukaryota</taxon>
        <taxon>Metazoa</taxon>
        <taxon>Chordata</taxon>
        <taxon>Craniata</taxon>
        <taxon>Vertebrata</taxon>
        <taxon>Euteleostomi</taxon>
        <taxon>Amphibia</taxon>
        <taxon>Batrachia</taxon>
        <taxon>Anura</taxon>
        <taxon>Neobatrachia</taxon>
        <taxon>Hyloidea</taxon>
        <taxon>Dendrobatidae</taxon>
        <taxon>Dendrobatinae</taxon>
        <taxon>Ranitomeya</taxon>
    </lineage>
</organism>
<name>A0ABN9MJ89_9NEOB</name>
<accession>A0ABN9MJ89</accession>
<gene>
    <name evidence="1" type="ORF">RIMI_LOCUS21288376</name>
</gene>